<keyword evidence="15 24" id="KW-0472">Membrane</keyword>
<comment type="catalytic activity">
    <reaction evidence="1">
        <text>a 1,2-diacyl-sn-glycero-3-phosphate + CTP + H(+) = a CDP-1,2-diacyl-sn-glycerol + diphosphate</text>
        <dbReference type="Rhea" id="RHEA:16229"/>
        <dbReference type="ChEBI" id="CHEBI:15378"/>
        <dbReference type="ChEBI" id="CHEBI:33019"/>
        <dbReference type="ChEBI" id="CHEBI:37563"/>
        <dbReference type="ChEBI" id="CHEBI:58332"/>
        <dbReference type="ChEBI" id="CHEBI:58608"/>
        <dbReference type="EC" id="2.7.7.41"/>
    </reaction>
</comment>
<protein>
    <recommendedName>
        <fullName evidence="7">Phosphatidate cytidylyltransferase</fullName>
        <ecNumber evidence="6">2.7.7.41</ecNumber>
    </recommendedName>
    <alternativeName>
        <fullName evidence="20">CDP-DAG synthase</fullName>
    </alternativeName>
    <alternativeName>
        <fullName evidence="22">CDP-DG synthase</fullName>
    </alternativeName>
    <alternativeName>
        <fullName evidence="18">CDP-diacylglycerol synthase</fullName>
    </alternativeName>
    <alternativeName>
        <fullName evidence="21">CDP-diglyceride pyrophosphorylase</fullName>
    </alternativeName>
    <alternativeName>
        <fullName evidence="23">CDP-diglyceride synthase</fullName>
    </alternativeName>
    <alternativeName>
        <fullName evidence="19">CTP:phosphatidate cytidylyltransferase</fullName>
    </alternativeName>
</protein>
<evidence type="ECO:0000256" key="14">
    <source>
        <dbReference type="ARBA" id="ARBA00023098"/>
    </source>
</evidence>
<dbReference type="AlphaFoldDB" id="A0A1M5AP06"/>
<comment type="similarity">
    <text evidence="5">Belongs to the CDS family.</text>
</comment>
<dbReference type="GO" id="GO:0016024">
    <property type="term" value="P:CDP-diacylglycerol biosynthetic process"/>
    <property type="evidence" value="ECO:0007669"/>
    <property type="project" value="TreeGrafter"/>
</dbReference>
<evidence type="ECO:0000256" key="20">
    <source>
        <dbReference type="ARBA" id="ARBA00032253"/>
    </source>
</evidence>
<name>A0A1M5AP06_9BACL</name>
<evidence type="ECO:0000256" key="23">
    <source>
        <dbReference type="ARBA" id="ARBA00033406"/>
    </source>
</evidence>
<evidence type="ECO:0000256" key="12">
    <source>
        <dbReference type="ARBA" id="ARBA00022695"/>
    </source>
</evidence>
<keyword evidence="14" id="KW-0443">Lipid metabolism</keyword>
<keyword evidence="12 25" id="KW-0548">Nucleotidyltransferase</keyword>
<evidence type="ECO:0000256" key="22">
    <source>
        <dbReference type="ARBA" id="ARBA00032743"/>
    </source>
</evidence>
<dbReference type="PANTHER" id="PTHR46382:SF1">
    <property type="entry name" value="PHOSPHATIDATE CYTIDYLYLTRANSFERASE"/>
    <property type="match status" value="1"/>
</dbReference>
<dbReference type="OrthoDB" id="9799199at2"/>
<organism evidence="25 26">
    <name type="scientific">Seinonella peptonophila</name>
    <dbReference type="NCBI Taxonomy" id="112248"/>
    <lineage>
        <taxon>Bacteria</taxon>
        <taxon>Bacillati</taxon>
        <taxon>Bacillota</taxon>
        <taxon>Bacilli</taxon>
        <taxon>Bacillales</taxon>
        <taxon>Thermoactinomycetaceae</taxon>
        <taxon>Seinonella</taxon>
    </lineage>
</organism>
<evidence type="ECO:0000256" key="1">
    <source>
        <dbReference type="ARBA" id="ARBA00001698"/>
    </source>
</evidence>
<dbReference type="Pfam" id="PF01148">
    <property type="entry name" value="CTP_transf_1"/>
    <property type="match status" value="1"/>
</dbReference>
<evidence type="ECO:0000256" key="24">
    <source>
        <dbReference type="SAM" id="Phobius"/>
    </source>
</evidence>
<dbReference type="PANTHER" id="PTHR46382">
    <property type="entry name" value="PHOSPHATIDATE CYTIDYLYLTRANSFERASE"/>
    <property type="match status" value="1"/>
</dbReference>
<evidence type="ECO:0000256" key="5">
    <source>
        <dbReference type="ARBA" id="ARBA00010185"/>
    </source>
</evidence>
<feature type="transmembrane region" description="Helical" evidence="24">
    <location>
        <begin position="178"/>
        <end position="197"/>
    </location>
</feature>
<dbReference type="GO" id="GO:0005886">
    <property type="term" value="C:plasma membrane"/>
    <property type="evidence" value="ECO:0007669"/>
    <property type="project" value="UniProtKB-SubCell"/>
</dbReference>
<evidence type="ECO:0000256" key="11">
    <source>
        <dbReference type="ARBA" id="ARBA00022692"/>
    </source>
</evidence>
<evidence type="ECO:0000256" key="2">
    <source>
        <dbReference type="ARBA" id="ARBA00004651"/>
    </source>
</evidence>
<comment type="pathway">
    <text evidence="4">Lipid metabolism.</text>
</comment>
<dbReference type="RefSeq" id="WP_073157387.1">
    <property type="nucleotide sequence ID" value="NZ_FQVL01000015.1"/>
</dbReference>
<evidence type="ECO:0000256" key="4">
    <source>
        <dbReference type="ARBA" id="ARBA00005189"/>
    </source>
</evidence>
<keyword evidence="17" id="KW-1208">Phospholipid metabolism</keyword>
<evidence type="ECO:0000256" key="17">
    <source>
        <dbReference type="ARBA" id="ARBA00023264"/>
    </source>
</evidence>
<dbReference type="EC" id="2.7.7.41" evidence="6"/>
<feature type="transmembrane region" description="Helical" evidence="24">
    <location>
        <begin position="51"/>
        <end position="69"/>
    </location>
</feature>
<keyword evidence="8" id="KW-1003">Cell membrane</keyword>
<evidence type="ECO:0000313" key="26">
    <source>
        <dbReference type="Proteomes" id="UP000184476"/>
    </source>
</evidence>
<sequence>MKQRVITGIIGAAGFLCLLWLGGWWYSVLVFILATVAYLEYCRMKRLRWDMPQVLINLLIVWALLLAGLKRQQVLPPISLFDEINILLIGMILLFILMLFSSNSFNLEQMAFLYVGSIYIGFGFSFMLELMWSENGTFFSLLIILVIWATDTGAYFVGKHLGKHKLWPAISPNKTIEGSLGGIGLALIISVLFAIAVPQFLPLFTILAFGFTISVIGQIGDLVESAWKRTSGVKDSGTLLPGHGGILDRFDSLLFSFIILHFLQQI</sequence>
<dbReference type="Proteomes" id="UP000184476">
    <property type="component" value="Unassembled WGS sequence"/>
</dbReference>
<dbReference type="EMBL" id="FQVL01000015">
    <property type="protein sequence ID" value="SHF31990.1"/>
    <property type="molecule type" value="Genomic_DNA"/>
</dbReference>
<keyword evidence="26" id="KW-1185">Reference proteome</keyword>
<feature type="transmembrane region" description="Helical" evidence="24">
    <location>
        <begin position="138"/>
        <end position="157"/>
    </location>
</feature>
<evidence type="ECO:0000256" key="7">
    <source>
        <dbReference type="ARBA" id="ARBA00019373"/>
    </source>
</evidence>
<evidence type="ECO:0000256" key="13">
    <source>
        <dbReference type="ARBA" id="ARBA00022989"/>
    </source>
</evidence>
<evidence type="ECO:0000256" key="18">
    <source>
        <dbReference type="ARBA" id="ARBA00029893"/>
    </source>
</evidence>
<evidence type="ECO:0000256" key="10">
    <source>
        <dbReference type="ARBA" id="ARBA00022679"/>
    </source>
</evidence>
<comment type="subcellular location">
    <subcellularLocation>
        <location evidence="2">Cell membrane</location>
        <topology evidence="2">Multi-pass membrane protein</topology>
    </subcellularLocation>
</comment>
<dbReference type="STRING" id="112248.SAMN05444392_11522"/>
<evidence type="ECO:0000256" key="16">
    <source>
        <dbReference type="ARBA" id="ARBA00023209"/>
    </source>
</evidence>
<feature type="transmembrane region" description="Helical" evidence="24">
    <location>
        <begin position="84"/>
        <end position="100"/>
    </location>
</feature>
<keyword evidence="11 24" id="KW-0812">Transmembrane</keyword>
<reference evidence="25 26" key="1">
    <citation type="submission" date="2016-11" db="EMBL/GenBank/DDBJ databases">
        <authorList>
            <person name="Jaros S."/>
            <person name="Januszkiewicz K."/>
            <person name="Wedrychowicz H."/>
        </authorList>
    </citation>
    <scope>NUCLEOTIDE SEQUENCE [LARGE SCALE GENOMIC DNA]</scope>
    <source>
        <strain evidence="25 26">DSM 44666</strain>
    </source>
</reference>
<keyword evidence="10 25" id="KW-0808">Transferase</keyword>
<keyword evidence="13 24" id="KW-1133">Transmembrane helix</keyword>
<evidence type="ECO:0000256" key="3">
    <source>
        <dbReference type="ARBA" id="ARBA00005119"/>
    </source>
</evidence>
<feature type="transmembrane region" description="Helical" evidence="24">
    <location>
        <begin position="112"/>
        <end position="132"/>
    </location>
</feature>
<feature type="transmembrane region" description="Helical" evidence="24">
    <location>
        <begin position="6"/>
        <end position="39"/>
    </location>
</feature>
<evidence type="ECO:0000256" key="19">
    <source>
        <dbReference type="ARBA" id="ARBA00031825"/>
    </source>
</evidence>
<keyword evidence="9" id="KW-0444">Lipid biosynthesis</keyword>
<evidence type="ECO:0000256" key="15">
    <source>
        <dbReference type="ARBA" id="ARBA00023136"/>
    </source>
</evidence>
<evidence type="ECO:0000256" key="21">
    <source>
        <dbReference type="ARBA" id="ARBA00032396"/>
    </source>
</evidence>
<evidence type="ECO:0000256" key="9">
    <source>
        <dbReference type="ARBA" id="ARBA00022516"/>
    </source>
</evidence>
<evidence type="ECO:0000256" key="6">
    <source>
        <dbReference type="ARBA" id="ARBA00012487"/>
    </source>
</evidence>
<comment type="pathway">
    <text evidence="3">Phospholipid metabolism; CDP-diacylglycerol biosynthesis; CDP-diacylglycerol from sn-glycerol 3-phosphate: step 3/3.</text>
</comment>
<evidence type="ECO:0000256" key="8">
    <source>
        <dbReference type="ARBA" id="ARBA00022475"/>
    </source>
</evidence>
<evidence type="ECO:0000313" key="25">
    <source>
        <dbReference type="EMBL" id="SHF31990.1"/>
    </source>
</evidence>
<keyword evidence="16" id="KW-0594">Phospholipid biosynthesis</keyword>
<accession>A0A1M5AP06</accession>
<dbReference type="GO" id="GO:0004605">
    <property type="term" value="F:phosphatidate cytidylyltransferase activity"/>
    <property type="evidence" value="ECO:0007669"/>
    <property type="project" value="UniProtKB-EC"/>
</dbReference>
<gene>
    <name evidence="25" type="ORF">SAMN05444392_11522</name>
</gene>
<proteinExistence type="inferred from homology"/>